<dbReference type="InterPro" id="IPR018607">
    <property type="entry name" value="Ctf8"/>
</dbReference>
<dbReference type="PANTHER" id="PTHR47475:SF2">
    <property type="entry name" value="CHROMOSOME TRANSMISSION FIDELITY PROTEIN 8"/>
    <property type="match status" value="1"/>
</dbReference>
<gene>
    <name evidence="2" type="ORF">NC653_035488</name>
</gene>
<dbReference type="GO" id="GO:0007064">
    <property type="term" value="P:mitotic sister chromatid cohesion"/>
    <property type="evidence" value="ECO:0007669"/>
    <property type="project" value="InterPro"/>
</dbReference>
<sequence>MQIQVKCSCGAENCREWVVVELQGTVELNPSFFQTHLQNLQIGQLCRLSSSSQESYTFTVGYHELTGSKVTLKKPLLVLKKVKRFMDVDQSDDNNKGDLPSSKVELDVIGIIRHKILFKTRPKALISSKTATVGEGKSQTCRSRCSKLIGTQAYVSICRLAKLKQDAILVNSANLHERKPAEDVDWYPSLLIHLSHPAWINLDRENGNIVRAKTMASALWDSLPFFNPRPILAFVFRNPYFSAADFLELNS</sequence>
<dbReference type="Proteomes" id="UP001164929">
    <property type="component" value="Chromosome 15"/>
</dbReference>
<proteinExistence type="predicted"/>
<dbReference type="Pfam" id="PF09696">
    <property type="entry name" value="Ctf8"/>
    <property type="match status" value="1"/>
</dbReference>
<comment type="caution">
    <text evidence="2">The sequence shown here is derived from an EMBL/GenBank/DDBJ whole genome shotgun (WGS) entry which is preliminary data.</text>
</comment>
<evidence type="ECO:0000313" key="3">
    <source>
        <dbReference type="Proteomes" id="UP001164929"/>
    </source>
</evidence>
<dbReference type="GO" id="GO:0031390">
    <property type="term" value="C:Ctf18 RFC-like complex"/>
    <property type="evidence" value="ECO:0007669"/>
    <property type="project" value="InterPro"/>
</dbReference>
<keyword evidence="3" id="KW-1185">Reference proteome</keyword>
<protein>
    <recommendedName>
        <fullName evidence="1">Post-SET domain-containing protein</fullName>
    </recommendedName>
</protein>
<feature type="domain" description="Post-SET" evidence="1">
    <location>
        <begin position="3"/>
        <end position="19"/>
    </location>
</feature>
<evidence type="ECO:0000259" key="1">
    <source>
        <dbReference type="PROSITE" id="PS50868"/>
    </source>
</evidence>
<accession>A0AAD6PZ46</accession>
<evidence type="ECO:0000313" key="2">
    <source>
        <dbReference type="EMBL" id="KAJ6971228.1"/>
    </source>
</evidence>
<dbReference type="PROSITE" id="PS50868">
    <property type="entry name" value="POST_SET"/>
    <property type="match status" value="1"/>
</dbReference>
<dbReference type="AlphaFoldDB" id="A0AAD6PZ46"/>
<organism evidence="2 3">
    <name type="scientific">Populus alba x Populus x berolinensis</name>
    <dbReference type="NCBI Taxonomy" id="444605"/>
    <lineage>
        <taxon>Eukaryota</taxon>
        <taxon>Viridiplantae</taxon>
        <taxon>Streptophyta</taxon>
        <taxon>Embryophyta</taxon>
        <taxon>Tracheophyta</taxon>
        <taxon>Spermatophyta</taxon>
        <taxon>Magnoliopsida</taxon>
        <taxon>eudicotyledons</taxon>
        <taxon>Gunneridae</taxon>
        <taxon>Pentapetalae</taxon>
        <taxon>rosids</taxon>
        <taxon>fabids</taxon>
        <taxon>Malpighiales</taxon>
        <taxon>Salicaceae</taxon>
        <taxon>Saliceae</taxon>
        <taxon>Populus</taxon>
    </lineage>
</organism>
<dbReference type="InterPro" id="IPR003616">
    <property type="entry name" value="Post-SET_dom"/>
</dbReference>
<reference evidence="2" key="1">
    <citation type="journal article" date="2023" name="Mol. Ecol. Resour.">
        <title>Chromosome-level genome assembly of a triploid poplar Populus alba 'Berolinensis'.</title>
        <authorList>
            <person name="Chen S."/>
            <person name="Yu Y."/>
            <person name="Wang X."/>
            <person name="Wang S."/>
            <person name="Zhang T."/>
            <person name="Zhou Y."/>
            <person name="He R."/>
            <person name="Meng N."/>
            <person name="Wang Y."/>
            <person name="Liu W."/>
            <person name="Liu Z."/>
            <person name="Liu J."/>
            <person name="Guo Q."/>
            <person name="Huang H."/>
            <person name="Sederoff R.R."/>
            <person name="Wang G."/>
            <person name="Qu G."/>
            <person name="Chen S."/>
        </authorList>
    </citation>
    <scope>NUCLEOTIDE SEQUENCE</scope>
    <source>
        <strain evidence="2">SC-2020</strain>
    </source>
</reference>
<dbReference type="PANTHER" id="PTHR47475">
    <property type="entry name" value="CHROMOSOME TRANSMISSION FIDELITY PROTEIN 8"/>
    <property type="match status" value="1"/>
</dbReference>
<name>A0AAD6PZ46_9ROSI</name>
<dbReference type="EMBL" id="JAQIZT010000015">
    <property type="protein sequence ID" value="KAJ6971228.1"/>
    <property type="molecule type" value="Genomic_DNA"/>
</dbReference>